<evidence type="ECO:0000259" key="7">
    <source>
        <dbReference type="PROSITE" id="PS50166"/>
    </source>
</evidence>
<dbReference type="PROSITE" id="PS50166">
    <property type="entry name" value="IMPORTIN_B_NT"/>
    <property type="match status" value="1"/>
</dbReference>
<dbReference type="InterPro" id="IPR013598">
    <property type="entry name" value="Exportin-1/Importin-b-like"/>
</dbReference>
<protein>
    <submittedName>
        <fullName evidence="8">Armadillo-type fold</fullName>
    </submittedName>
</protein>
<dbReference type="Gene3D" id="1.25.10.10">
    <property type="entry name" value="Leucine-rich Repeat Variant"/>
    <property type="match status" value="1"/>
</dbReference>
<dbReference type="PANTHER" id="PTHR10997:SF18">
    <property type="entry name" value="D-IMPORTIN 7_RANBP7"/>
    <property type="match status" value="1"/>
</dbReference>
<keyword evidence="4" id="KW-0963">Cytoplasm</keyword>
<evidence type="ECO:0000313" key="9">
    <source>
        <dbReference type="Proteomes" id="UP000054937"/>
    </source>
</evidence>
<dbReference type="Proteomes" id="UP000054937">
    <property type="component" value="Unassembled WGS sequence"/>
</dbReference>
<dbReference type="InParanoid" id="A0A0V0QPZ9"/>
<evidence type="ECO:0000256" key="4">
    <source>
        <dbReference type="ARBA" id="ARBA00022490"/>
    </source>
</evidence>
<dbReference type="Pfam" id="PF03810">
    <property type="entry name" value="IBN_N"/>
    <property type="match status" value="1"/>
</dbReference>
<dbReference type="GO" id="GO:0006606">
    <property type="term" value="P:protein import into nucleus"/>
    <property type="evidence" value="ECO:0007669"/>
    <property type="project" value="TreeGrafter"/>
</dbReference>
<dbReference type="OrthoDB" id="760868at2759"/>
<dbReference type="InterPro" id="IPR016024">
    <property type="entry name" value="ARM-type_fold"/>
</dbReference>
<comment type="subcellular location">
    <subcellularLocation>
        <location evidence="2">Cytoplasm</location>
    </subcellularLocation>
    <subcellularLocation>
        <location evidence="1">Nucleus</location>
    </subcellularLocation>
</comment>
<keyword evidence="6" id="KW-0539">Nucleus</keyword>
<organism evidence="8 9">
    <name type="scientific">Pseudocohnilembus persalinus</name>
    <name type="common">Ciliate</name>
    <dbReference type="NCBI Taxonomy" id="266149"/>
    <lineage>
        <taxon>Eukaryota</taxon>
        <taxon>Sar</taxon>
        <taxon>Alveolata</taxon>
        <taxon>Ciliophora</taxon>
        <taxon>Intramacronucleata</taxon>
        <taxon>Oligohymenophorea</taxon>
        <taxon>Scuticociliatia</taxon>
        <taxon>Philasterida</taxon>
        <taxon>Pseudocohnilembidae</taxon>
        <taxon>Pseudocohnilembus</taxon>
    </lineage>
</organism>
<dbReference type="InterPro" id="IPR001494">
    <property type="entry name" value="Importin-beta_N"/>
</dbReference>
<dbReference type="EMBL" id="LDAU01000118">
    <property type="protein sequence ID" value="KRX04363.1"/>
    <property type="molecule type" value="Genomic_DNA"/>
</dbReference>
<dbReference type="GO" id="GO:0005829">
    <property type="term" value="C:cytosol"/>
    <property type="evidence" value="ECO:0007669"/>
    <property type="project" value="TreeGrafter"/>
</dbReference>
<feature type="domain" description="Importin N-terminal" evidence="7">
    <location>
        <begin position="42"/>
        <end position="96"/>
    </location>
</feature>
<evidence type="ECO:0000256" key="1">
    <source>
        <dbReference type="ARBA" id="ARBA00004123"/>
    </source>
</evidence>
<keyword evidence="3" id="KW-0813">Transport</keyword>
<evidence type="ECO:0000313" key="8">
    <source>
        <dbReference type="EMBL" id="KRX04363.1"/>
    </source>
</evidence>
<dbReference type="SUPFAM" id="SSF48371">
    <property type="entry name" value="ARM repeat"/>
    <property type="match status" value="1"/>
</dbReference>
<proteinExistence type="predicted"/>
<dbReference type="GO" id="GO:0031267">
    <property type="term" value="F:small GTPase binding"/>
    <property type="evidence" value="ECO:0007669"/>
    <property type="project" value="InterPro"/>
</dbReference>
<dbReference type="InterPro" id="IPR011989">
    <property type="entry name" value="ARM-like"/>
</dbReference>
<comment type="caution">
    <text evidence="8">The sequence shown here is derived from an EMBL/GenBank/DDBJ whole genome shotgun (WGS) entry which is preliminary data.</text>
</comment>
<reference evidence="8 9" key="1">
    <citation type="journal article" date="2015" name="Sci. Rep.">
        <title>Genome of the facultative scuticociliatosis pathogen Pseudocohnilembus persalinus provides insight into its virulence through horizontal gene transfer.</title>
        <authorList>
            <person name="Xiong J."/>
            <person name="Wang G."/>
            <person name="Cheng J."/>
            <person name="Tian M."/>
            <person name="Pan X."/>
            <person name="Warren A."/>
            <person name="Jiang C."/>
            <person name="Yuan D."/>
            <person name="Miao W."/>
        </authorList>
    </citation>
    <scope>NUCLEOTIDE SEQUENCE [LARGE SCALE GENOMIC DNA]</scope>
    <source>
        <strain evidence="8">36N120E</strain>
    </source>
</reference>
<dbReference type="Pfam" id="PF08389">
    <property type="entry name" value="Xpo1"/>
    <property type="match status" value="1"/>
</dbReference>
<evidence type="ECO:0000256" key="5">
    <source>
        <dbReference type="ARBA" id="ARBA00022927"/>
    </source>
</evidence>
<keyword evidence="9" id="KW-1185">Reference proteome</keyword>
<sequence>MEEYQKQVVQAFEKVLSGDKTFMDQGTLFIQENTLSNEYSQALMMLIDNEQLNLNLRQFALTQLQQVVEKYWKGEKKIGEEAKQLIRTSIIPALIRVSSIPKLYKTYAKIIYNITQMDFPNEWPNCVDQIVKELKESSDFYNLFGVLNALKSIVSVFEYQLGDEDRKPLEDVINVTFPHLQDLIVKIWDNYGEQTAYLLQIILRIFYICINLEMPVYFKDQYDKLKNWIDIFGILYEREIPEEFTKNPTSDEQIQKLNKSIFWKNKKQVGKLLMKFIQKYSNKNFETANTKGLSQYYGSQYGTKFIDMMMKKLKLSQTQFVSMPTLHYSMRYLQMSLRLSELAQYMTPNLTNLAIDICVPLLVMSQKDQKLFIVDPIEFMRKEEDFQQTCYNPKNASMDLIETIARQNEGKHLFEIMQFFHQCLTTNQFKGQPLSIEQKDGIFWALGELQPIIIKYDQISSQIEGMLQAFVFPQFNQPEPYIRSRTCWLFGVYGYINYQNQDLVSEVTKCLCKSILDQNLVVKSKAAIALNKFLHQEISKKIVQQEIKNLVGIYLKLMEDVDSESLVNALEGIISNFKDEIKGFSVSLIGSLIEAFYRYDEKEQEEEEAYGEGEFAAAGCLEAINKILASDLDQAIYTNIEQQLLAVMYKTITDESEYIEEGLDMIAIFVQKCPKLSNNMYFFYVALNYLIATIPEDLVVQTISNLNEDQMSIMEGCKNGWGIEFLYKMMPTFKNFIKKDLSILLEEKDFFGKSLIELMFNVVDFAISESAKTEEFSEMISALDYFIAFTENCADQKLNLQNKIPQMNEINNKIVQVTLKYLNQYGKQDVKFSRKCYVVISTVMIYDINMVLQLLEQNNITTVFLEHMLDSIIQNKKLKNNNEFQLQKLMMGLTQILTIDKQNIPQSVLSQFAKLMSVFVFLSKMILDIRMVDEEDDDDDNDDDLDFMGTVEYDDKYDTPFDCRDELIEFEKQFNIIKNKDISMFNELLSLLSMDQQKQLNNNLIEANKQYVEFMQQQQNNQ</sequence>
<dbReference type="AlphaFoldDB" id="A0A0V0QPZ9"/>
<dbReference type="OMA" id="KNFEYRS"/>
<name>A0A0V0QPZ9_PSEPJ</name>
<dbReference type="GO" id="GO:0005635">
    <property type="term" value="C:nuclear envelope"/>
    <property type="evidence" value="ECO:0007669"/>
    <property type="project" value="TreeGrafter"/>
</dbReference>
<dbReference type="PANTHER" id="PTHR10997">
    <property type="entry name" value="IMPORTIN-7, 8, 11"/>
    <property type="match status" value="1"/>
</dbReference>
<gene>
    <name evidence="8" type="ORF">PPERSA_05624</name>
</gene>
<keyword evidence="5" id="KW-0653">Protein transport</keyword>
<evidence type="ECO:0000256" key="3">
    <source>
        <dbReference type="ARBA" id="ARBA00022448"/>
    </source>
</evidence>
<evidence type="ECO:0000256" key="6">
    <source>
        <dbReference type="ARBA" id="ARBA00023242"/>
    </source>
</evidence>
<accession>A0A0V0QPZ9</accession>
<evidence type="ECO:0000256" key="2">
    <source>
        <dbReference type="ARBA" id="ARBA00004496"/>
    </source>
</evidence>